<accession>A0A6C0K9C7</accession>
<sequence length="219" mass="25539">MDSRILTLKSTDTMRSILQQKGKPLASFKKGDTIKVWNKMEKNYSYTLSEDPGTNFAPDFKPYATPGEILAAGAFEGKYLNDSLLEFPAEWYWNALQLDKLRPDKSDVSVNLFHTDSRQPLTFWKESGWVPSRLHTNHKAQHPELSDATLNKDERGWFQWYCRYWMGRRIPDLDKVQISRWKAFTRHAGQIKANCSPGVITCRPRQRQGLFQWAHNPFI</sequence>
<dbReference type="PANTHER" id="PTHR37948:SF1">
    <property type="entry name" value="BLL5189 PROTEIN"/>
    <property type="match status" value="1"/>
</dbReference>
<dbReference type="PANTHER" id="PTHR37948">
    <property type="entry name" value="ZGC:113208"/>
    <property type="match status" value="1"/>
</dbReference>
<evidence type="ECO:0000313" key="1">
    <source>
        <dbReference type="EMBL" id="QHU14003.1"/>
    </source>
</evidence>
<protein>
    <submittedName>
        <fullName evidence="1">Uncharacterized protein</fullName>
    </submittedName>
</protein>
<name>A0A6C0K9C7_9ZZZZ</name>
<dbReference type="AlphaFoldDB" id="A0A6C0K9C7"/>
<proteinExistence type="predicted"/>
<organism evidence="1">
    <name type="scientific">viral metagenome</name>
    <dbReference type="NCBI Taxonomy" id="1070528"/>
    <lineage>
        <taxon>unclassified sequences</taxon>
        <taxon>metagenomes</taxon>
        <taxon>organismal metagenomes</taxon>
    </lineage>
</organism>
<reference evidence="1" key="1">
    <citation type="journal article" date="2020" name="Nature">
        <title>Giant virus diversity and host interactions through global metagenomics.</title>
        <authorList>
            <person name="Schulz F."/>
            <person name="Roux S."/>
            <person name="Paez-Espino D."/>
            <person name="Jungbluth S."/>
            <person name="Walsh D.A."/>
            <person name="Denef V.J."/>
            <person name="McMahon K.D."/>
            <person name="Konstantinidis K.T."/>
            <person name="Eloe-Fadrosh E.A."/>
            <person name="Kyrpides N.C."/>
            <person name="Woyke T."/>
        </authorList>
    </citation>
    <scope>NUCLEOTIDE SEQUENCE</scope>
    <source>
        <strain evidence="1">GVMAG-S-1101182-85</strain>
    </source>
</reference>
<dbReference type="EMBL" id="MN740829">
    <property type="protein sequence ID" value="QHU14003.1"/>
    <property type="molecule type" value="Genomic_DNA"/>
</dbReference>